<dbReference type="Pfam" id="PF00656">
    <property type="entry name" value="Peptidase_C14"/>
    <property type="match status" value="1"/>
</dbReference>
<evidence type="ECO:0000313" key="3">
    <source>
        <dbReference type="EMBL" id="KAF2260730.1"/>
    </source>
</evidence>
<feature type="region of interest" description="Disordered" evidence="1">
    <location>
        <begin position="1"/>
        <end position="47"/>
    </location>
</feature>
<organism evidence="3 4">
    <name type="scientific">Lojkania enalia</name>
    <dbReference type="NCBI Taxonomy" id="147567"/>
    <lineage>
        <taxon>Eukaryota</taxon>
        <taxon>Fungi</taxon>
        <taxon>Dikarya</taxon>
        <taxon>Ascomycota</taxon>
        <taxon>Pezizomycotina</taxon>
        <taxon>Dothideomycetes</taxon>
        <taxon>Pleosporomycetidae</taxon>
        <taxon>Pleosporales</taxon>
        <taxon>Pleosporales incertae sedis</taxon>
        <taxon>Lojkania</taxon>
    </lineage>
</organism>
<dbReference type="AlphaFoldDB" id="A0A9P4MWY9"/>
<dbReference type="GO" id="GO:0004197">
    <property type="term" value="F:cysteine-type endopeptidase activity"/>
    <property type="evidence" value="ECO:0007669"/>
    <property type="project" value="InterPro"/>
</dbReference>
<accession>A0A9P4MWY9</accession>
<proteinExistence type="predicted"/>
<feature type="domain" description="Peptidase C14 caspase" evidence="2">
    <location>
        <begin position="84"/>
        <end position="222"/>
    </location>
</feature>
<dbReference type="InterPro" id="IPR011600">
    <property type="entry name" value="Pept_C14_caspase"/>
</dbReference>
<dbReference type="Proteomes" id="UP000800093">
    <property type="component" value="Unassembled WGS sequence"/>
</dbReference>
<dbReference type="GO" id="GO:0006508">
    <property type="term" value="P:proteolysis"/>
    <property type="evidence" value="ECO:0007669"/>
    <property type="project" value="InterPro"/>
</dbReference>
<dbReference type="EMBL" id="ML986674">
    <property type="protein sequence ID" value="KAF2260730.1"/>
    <property type="molecule type" value="Genomic_DNA"/>
</dbReference>
<dbReference type="OrthoDB" id="4760831at2759"/>
<evidence type="ECO:0000259" key="2">
    <source>
        <dbReference type="Pfam" id="PF00656"/>
    </source>
</evidence>
<keyword evidence="4" id="KW-1185">Reference proteome</keyword>
<gene>
    <name evidence="3" type="ORF">CC78DRAFT_584513</name>
</gene>
<sequence length="405" mass="45849">MATQLSTAELGGSVQPHSQNSPSEPLRPNPSIILSGPSVIGPTDAEKKKESERQAWFQNAADEVLNIPTTYLSVAVLIVRWHEDVDDMRNGHDDEIRKLTNLFRGRFNYICEQVKLETSKNPQNELNFAISQHIRNYDGPNNLLIVYYTGHGRLDQLPGDERRLELSAASSSLKRKRDKYAATAFWDLAETPLLQSAESDVLAILDCCFASHAHKGYNEGRRTYELLCPINEFAPGPGPRSFTTALIKSLEELLAELKNRNFTTIKLLDKMNTNRNPLSMLHDRLRKGERHVQLAPLEKKNCRANEKSFLSRPPEKAWVKLRFSLKDPELDQNQIEKLARQLAAAFRNSQIGLRKIHWIKMESDSVSTPVSPTVGGTATAFVAARRLRRKSQTQRLEMETSLSPR</sequence>
<evidence type="ECO:0000256" key="1">
    <source>
        <dbReference type="SAM" id="MobiDB-lite"/>
    </source>
</evidence>
<protein>
    <recommendedName>
        <fullName evidence="2">Peptidase C14 caspase domain-containing protein</fullName>
    </recommendedName>
</protein>
<comment type="caution">
    <text evidence="3">The sequence shown here is derived from an EMBL/GenBank/DDBJ whole genome shotgun (WGS) entry which is preliminary data.</text>
</comment>
<evidence type="ECO:0000313" key="4">
    <source>
        <dbReference type="Proteomes" id="UP000800093"/>
    </source>
</evidence>
<reference evidence="4" key="1">
    <citation type="journal article" date="2020" name="Stud. Mycol.">
        <title>101 Dothideomycetes genomes: A test case for predicting lifestyles and emergence of pathogens.</title>
        <authorList>
            <person name="Haridas S."/>
            <person name="Albert R."/>
            <person name="Binder M."/>
            <person name="Bloem J."/>
            <person name="LaButti K."/>
            <person name="Salamov A."/>
            <person name="Andreopoulos B."/>
            <person name="Baker S."/>
            <person name="Barry K."/>
            <person name="Bills G."/>
            <person name="Bluhm B."/>
            <person name="Cannon C."/>
            <person name="Castanera R."/>
            <person name="Culley D."/>
            <person name="Daum C."/>
            <person name="Ezra D."/>
            <person name="Gonzalez J."/>
            <person name="Henrissat B."/>
            <person name="Kuo A."/>
            <person name="Liang C."/>
            <person name="Lipzen A."/>
            <person name="Lutzoni F."/>
            <person name="Magnuson J."/>
            <person name="Mondo S."/>
            <person name="Nolan M."/>
            <person name="Ohm R."/>
            <person name="Pangilinan J."/>
            <person name="Park H.-J."/>
            <person name="Ramirez L."/>
            <person name="Alfaro M."/>
            <person name="Sun H."/>
            <person name="Tritt A."/>
            <person name="Yoshinaga Y."/>
            <person name="Zwiers L.-H."/>
            <person name="Turgeon B."/>
            <person name="Goodwin S."/>
            <person name="Spatafora J."/>
            <person name="Crous P."/>
            <person name="Grigoriev I."/>
        </authorList>
    </citation>
    <scope>NUCLEOTIDE SEQUENCE [LARGE SCALE GENOMIC DNA]</scope>
    <source>
        <strain evidence="4">CBS 304.66</strain>
    </source>
</reference>
<name>A0A9P4MWY9_9PLEO</name>